<organism evidence="1 2">
    <name type="scientific">Haladaptatus litoreus</name>
    <dbReference type="NCBI Taxonomy" id="553468"/>
    <lineage>
        <taxon>Archaea</taxon>
        <taxon>Methanobacteriati</taxon>
        <taxon>Methanobacteriota</taxon>
        <taxon>Stenosarchaea group</taxon>
        <taxon>Halobacteria</taxon>
        <taxon>Halobacteriales</taxon>
        <taxon>Haladaptataceae</taxon>
        <taxon>Haladaptatus</taxon>
    </lineage>
</organism>
<dbReference type="RefSeq" id="WP_076430031.1">
    <property type="nucleotide sequence ID" value="NZ_FTNO01000001.1"/>
</dbReference>
<dbReference type="AlphaFoldDB" id="A0A1N6ZR81"/>
<dbReference type="Pfam" id="PF09999">
    <property type="entry name" value="DUF2240"/>
    <property type="match status" value="1"/>
</dbReference>
<dbReference type="EMBL" id="FTNO01000001">
    <property type="protein sequence ID" value="SIR29284.1"/>
    <property type="molecule type" value="Genomic_DNA"/>
</dbReference>
<dbReference type="Proteomes" id="UP000186914">
    <property type="component" value="Unassembled WGS sequence"/>
</dbReference>
<reference evidence="2" key="1">
    <citation type="submission" date="2017-01" db="EMBL/GenBank/DDBJ databases">
        <authorList>
            <person name="Varghese N."/>
            <person name="Submissions S."/>
        </authorList>
    </citation>
    <scope>NUCLEOTIDE SEQUENCE [LARGE SCALE GENOMIC DNA]</scope>
    <source>
        <strain evidence="2">CGMCC 1.7737</strain>
    </source>
</reference>
<accession>A0A1N6ZR81</accession>
<keyword evidence="2" id="KW-1185">Reference proteome</keyword>
<dbReference type="InterPro" id="IPR018716">
    <property type="entry name" value="DUF2240"/>
</dbReference>
<dbReference type="OrthoDB" id="146786at2157"/>
<evidence type="ECO:0000313" key="1">
    <source>
        <dbReference type="EMBL" id="SIR29284.1"/>
    </source>
</evidence>
<gene>
    <name evidence="1" type="ORF">SAMN05421858_2132</name>
</gene>
<protein>
    <recommendedName>
        <fullName evidence="3">DUF2240 family protein</fullName>
    </recommendedName>
</protein>
<evidence type="ECO:0000313" key="2">
    <source>
        <dbReference type="Proteomes" id="UP000186914"/>
    </source>
</evidence>
<proteinExistence type="predicted"/>
<evidence type="ECO:0008006" key="3">
    <source>
        <dbReference type="Google" id="ProtNLM"/>
    </source>
</evidence>
<sequence>MSLRIAVAAPFQQNGRERMRESEFVVALSLDRDWFSPDQAKRLVDVASGQGLLSHEDETLVAEFDPADIEIPDEFQPDESLLQEQSTFEKVLDKLVAHGTTKQTAVAEINELQQEVGISVEAAAIVYARRKGIDVSGEADEALEDLKA</sequence>
<name>A0A1N6ZR81_9EURY</name>